<proteinExistence type="predicted"/>
<dbReference type="Proteomes" id="UP000799437">
    <property type="component" value="Unassembled WGS sequence"/>
</dbReference>
<organism evidence="1 2">
    <name type="scientific">Pseudovirgaria hyperparasitica</name>
    <dbReference type="NCBI Taxonomy" id="470096"/>
    <lineage>
        <taxon>Eukaryota</taxon>
        <taxon>Fungi</taxon>
        <taxon>Dikarya</taxon>
        <taxon>Ascomycota</taxon>
        <taxon>Pezizomycotina</taxon>
        <taxon>Dothideomycetes</taxon>
        <taxon>Dothideomycetes incertae sedis</taxon>
        <taxon>Acrospermales</taxon>
        <taxon>Acrospermaceae</taxon>
        <taxon>Pseudovirgaria</taxon>
    </lineage>
</organism>
<reference evidence="1" key="1">
    <citation type="journal article" date="2020" name="Stud. Mycol.">
        <title>101 Dothideomycetes genomes: a test case for predicting lifestyles and emergence of pathogens.</title>
        <authorList>
            <person name="Haridas S."/>
            <person name="Albert R."/>
            <person name="Binder M."/>
            <person name="Bloem J."/>
            <person name="Labutti K."/>
            <person name="Salamov A."/>
            <person name="Andreopoulos B."/>
            <person name="Baker S."/>
            <person name="Barry K."/>
            <person name="Bills G."/>
            <person name="Bluhm B."/>
            <person name="Cannon C."/>
            <person name="Castanera R."/>
            <person name="Culley D."/>
            <person name="Daum C."/>
            <person name="Ezra D."/>
            <person name="Gonzalez J."/>
            <person name="Henrissat B."/>
            <person name="Kuo A."/>
            <person name="Liang C."/>
            <person name="Lipzen A."/>
            <person name="Lutzoni F."/>
            <person name="Magnuson J."/>
            <person name="Mondo S."/>
            <person name="Nolan M."/>
            <person name="Ohm R."/>
            <person name="Pangilinan J."/>
            <person name="Park H.-J."/>
            <person name="Ramirez L."/>
            <person name="Alfaro M."/>
            <person name="Sun H."/>
            <person name="Tritt A."/>
            <person name="Yoshinaga Y."/>
            <person name="Zwiers L.-H."/>
            <person name="Turgeon B."/>
            <person name="Goodwin S."/>
            <person name="Spatafora J."/>
            <person name="Crous P."/>
            <person name="Grigoriev I."/>
        </authorList>
    </citation>
    <scope>NUCLEOTIDE SEQUENCE</scope>
    <source>
        <strain evidence="1">CBS 121739</strain>
    </source>
</reference>
<name>A0A6A6W9H5_9PEZI</name>
<protein>
    <submittedName>
        <fullName evidence="1">Uncharacterized protein</fullName>
    </submittedName>
</protein>
<dbReference type="AlphaFoldDB" id="A0A6A6W9H5"/>
<dbReference type="GeneID" id="54481652"/>
<evidence type="ECO:0000313" key="1">
    <source>
        <dbReference type="EMBL" id="KAF2759512.1"/>
    </source>
</evidence>
<accession>A0A6A6W9H5</accession>
<gene>
    <name evidence="1" type="ORF">EJ05DRAFT_300905</name>
</gene>
<keyword evidence="2" id="KW-1185">Reference proteome</keyword>
<dbReference type="EMBL" id="ML996569">
    <property type="protein sequence ID" value="KAF2759512.1"/>
    <property type="molecule type" value="Genomic_DNA"/>
</dbReference>
<sequence>MVTDKTPCEKSARPPLRWYICRCVCVCMYRHLPYIIISYDTMPGLPFRLSSKGRNGKDGEGGEEVHFC</sequence>
<dbReference type="RefSeq" id="XP_033601963.1">
    <property type="nucleotide sequence ID" value="XM_033740598.1"/>
</dbReference>
<evidence type="ECO:0000313" key="2">
    <source>
        <dbReference type="Proteomes" id="UP000799437"/>
    </source>
</evidence>